<feature type="domain" description="Ysc84 actin-binding" evidence="1">
    <location>
        <begin position="108"/>
        <end position="191"/>
    </location>
</feature>
<dbReference type="InterPro" id="IPR007461">
    <property type="entry name" value="Ysc84_actin-binding"/>
</dbReference>
<dbReference type="PROSITE" id="PS51257">
    <property type="entry name" value="PROKAR_LIPOPROTEIN"/>
    <property type="match status" value="1"/>
</dbReference>
<dbReference type="CDD" id="cd11524">
    <property type="entry name" value="SYLF"/>
    <property type="match status" value="1"/>
</dbReference>
<evidence type="ECO:0000313" key="2">
    <source>
        <dbReference type="EMBL" id="MCX4148778.1"/>
    </source>
</evidence>
<protein>
    <submittedName>
        <fullName evidence="3">YSC84-related protein</fullName>
    </submittedName>
</protein>
<evidence type="ECO:0000259" key="1">
    <source>
        <dbReference type="Pfam" id="PF04366"/>
    </source>
</evidence>
<evidence type="ECO:0000313" key="4">
    <source>
        <dbReference type="Proteomes" id="UP001209412"/>
    </source>
</evidence>
<comment type="caution">
    <text evidence="3">The sequence shown here is derived from an EMBL/GenBank/DDBJ whole genome shotgun (WGS) entry which is preliminary data.</text>
</comment>
<dbReference type="EMBL" id="JAPKHW010000023">
    <property type="protein sequence ID" value="MCX4148778.1"/>
    <property type="molecule type" value="Genomic_DNA"/>
</dbReference>
<proteinExistence type="predicted"/>
<dbReference type="Pfam" id="PF04366">
    <property type="entry name" value="Ysc84"/>
    <property type="match status" value="1"/>
</dbReference>
<dbReference type="AlphaFoldDB" id="A0AAP5BFI3"/>
<dbReference type="EMBL" id="JAMXWF010000023">
    <property type="protein sequence ID" value="MDQ6410596.1"/>
    <property type="molecule type" value="Genomic_DNA"/>
</dbReference>
<dbReference type="Proteomes" id="UP001242288">
    <property type="component" value="Unassembled WGS sequence"/>
</dbReference>
<evidence type="ECO:0000313" key="5">
    <source>
        <dbReference type="Proteomes" id="UP001242288"/>
    </source>
</evidence>
<accession>A0AAP5BFI3</accession>
<sequence>MLRRTFIWSTSGSILALGAVVSGCTMTGSSDASRVQQMDKRHSIDAGVDSTLTRLYGMAPGSRELIGKAHGVLTFPSVIDAGFVVGGQYGEGSLRVGGRTMGYYSTATGSIGWQIGAQSRAIVFLFMTDESLNRFRSRDGWSAGGDASVAVLKVGANGNLDTSTATGQVDAFVLTNSGLMAGASLEGTKVTRLTSL</sequence>
<dbReference type="Proteomes" id="UP001209412">
    <property type="component" value="Unassembled WGS sequence"/>
</dbReference>
<dbReference type="RefSeq" id="WP_266259767.1">
    <property type="nucleotide sequence ID" value="NZ_JAMXWF010000023.1"/>
</dbReference>
<organism evidence="3 5">
    <name type="scientific">Paraburkholderia madseniana</name>
    <dbReference type="NCBI Taxonomy" id="2599607"/>
    <lineage>
        <taxon>Bacteria</taxon>
        <taxon>Pseudomonadati</taxon>
        <taxon>Pseudomonadota</taxon>
        <taxon>Betaproteobacteria</taxon>
        <taxon>Burkholderiales</taxon>
        <taxon>Burkholderiaceae</taxon>
        <taxon>Paraburkholderia</taxon>
    </lineage>
</organism>
<evidence type="ECO:0000313" key="3">
    <source>
        <dbReference type="EMBL" id="MDQ6410596.1"/>
    </source>
</evidence>
<gene>
    <name evidence="3" type="ORF">NIE36_25795</name>
    <name evidence="2" type="ORF">OSB80_25875</name>
</gene>
<keyword evidence="4" id="KW-1185">Reference proteome</keyword>
<reference evidence="3" key="1">
    <citation type="submission" date="2022-06" db="EMBL/GenBank/DDBJ databases">
        <title>PHB producers.</title>
        <authorList>
            <person name="Besaury L."/>
        </authorList>
    </citation>
    <scope>NUCLEOTIDE SEQUENCE</scope>
    <source>
        <strain evidence="3 4">SEWS6</strain>
    </source>
</reference>
<name>A0AAP5BFI3_9BURK</name>